<evidence type="ECO:0000313" key="2">
    <source>
        <dbReference type="EMBL" id="KAG7394436.1"/>
    </source>
</evidence>
<feature type="compositionally biased region" description="Low complexity" evidence="1">
    <location>
        <begin position="359"/>
        <end position="378"/>
    </location>
</feature>
<organism evidence="2 3">
    <name type="scientific">Phytophthora boehmeriae</name>
    <dbReference type="NCBI Taxonomy" id="109152"/>
    <lineage>
        <taxon>Eukaryota</taxon>
        <taxon>Sar</taxon>
        <taxon>Stramenopiles</taxon>
        <taxon>Oomycota</taxon>
        <taxon>Peronosporomycetes</taxon>
        <taxon>Peronosporales</taxon>
        <taxon>Peronosporaceae</taxon>
        <taxon>Phytophthora</taxon>
    </lineage>
</organism>
<dbReference type="PANTHER" id="PTHR13510:SF44">
    <property type="entry name" value="RABENOSYN-5"/>
    <property type="match status" value="1"/>
</dbReference>
<dbReference type="EMBL" id="JAGDFL010000273">
    <property type="protein sequence ID" value="KAG7394436.1"/>
    <property type="molecule type" value="Genomic_DNA"/>
</dbReference>
<dbReference type="Proteomes" id="UP000693981">
    <property type="component" value="Unassembled WGS sequence"/>
</dbReference>
<dbReference type="AlphaFoldDB" id="A0A8T1WLZ0"/>
<sequence>MPRFPLPAGYFGDVELSTTKRQEFREVVRSRVSTMLADEIRYAERRDQQRPIVPVTEWKAKPPIGELNVYQRRRRGRSNSELAEDENFPEGKAAVASGNASIVANGRVKGSIEEMLYGMSATTQGDMMTGLAFTAPPKDCVLLGVVESATAEDPLHSAELLWVLTKIPLIKQRDVCYLKATGVEQDRNGRYGYMILHSVDLPECPPFDPATKVVRAKMFFACLFRERTPGQVDVVARGIFDLSGKELLKVLLKGATGSLLGGLLKGAECGKAKKLTMLARRNTERRRAAAIPKQKLCSLCIEGERLLSKLRLYKCLVCGMTICSNCKATFMTGIRPAEPEYLVVADFYRRKSSSSSTCSRSAVATTIPTPPSMSSTTIRSEPEYATKQIGKSDVGKPASSIGVTTNSTFDGSCTSFDIADSRYSGTLSDLNSDGCGFRDVNEQEKEPESSQTVLPELMKEFATIDSLSPQPLSARGLKPWGERHRFNADDFTRPAAQEEVYDRRLDIPPTRPRPDNLYEWMKDLQSSANEAYLMTQVSGEIMKKSMR</sequence>
<protein>
    <recommendedName>
        <fullName evidence="4">FYVE-type domain-containing protein</fullName>
    </recommendedName>
</protein>
<keyword evidence="3" id="KW-1185">Reference proteome</keyword>
<reference evidence="2" key="1">
    <citation type="submission" date="2021-02" db="EMBL/GenBank/DDBJ databases">
        <authorList>
            <person name="Palmer J.M."/>
        </authorList>
    </citation>
    <scope>NUCLEOTIDE SEQUENCE</scope>
    <source>
        <strain evidence="2">SCRP23</strain>
    </source>
</reference>
<gene>
    <name evidence="2" type="ORF">PHYBOEH_005206</name>
</gene>
<proteinExistence type="predicted"/>
<name>A0A8T1WLZ0_9STRA</name>
<dbReference type="PANTHER" id="PTHR13510">
    <property type="entry name" value="FYVE-FINGER-CONTAINING RAB5 EFFECTOR PROTEIN RABENOSYN-5-RELATED"/>
    <property type="match status" value="1"/>
</dbReference>
<evidence type="ECO:0008006" key="4">
    <source>
        <dbReference type="Google" id="ProtNLM"/>
    </source>
</evidence>
<feature type="region of interest" description="Disordered" evidence="1">
    <location>
        <begin position="359"/>
        <end position="397"/>
    </location>
</feature>
<evidence type="ECO:0000256" key="1">
    <source>
        <dbReference type="SAM" id="MobiDB-lite"/>
    </source>
</evidence>
<accession>A0A8T1WLZ0</accession>
<dbReference type="OrthoDB" id="121462at2759"/>
<dbReference type="InterPro" id="IPR052727">
    <property type="entry name" value="Rab4/Rab5_effector"/>
</dbReference>
<evidence type="ECO:0000313" key="3">
    <source>
        <dbReference type="Proteomes" id="UP000693981"/>
    </source>
</evidence>
<comment type="caution">
    <text evidence="2">The sequence shown here is derived from an EMBL/GenBank/DDBJ whole genome shotgun (WGS) entry which is preliminary data.</text>
</comment>